<feature type="compositionally biased region" description="Low complexity" evidence="1">
    <location>
        <begin position="18"/>
        <end position="36"/>
    </location>
</feature>
<keyword evidence="3" id="KW-1185">Reference proteome</keyword>
<protein>
    <submittedName>
        <fullName evidence="2">Uncharacterized protein</fullName>
    </submittedName>
</protein>
<organism evidence="2 3">
    <name type="scientific">Mytilus coruscus</name>
    <name type="common">Sea mussel</name>
    <dbReference type="NCBI Taxonomy" id="42192"/>
    <lineage>
        <taxon>Eukaryota</taxon>
        <taxon>Metazoa</taxon>
        <taxon>Spiralia</taxon>
        <taxon>Lophotrochozoa</taxon>
        <taxon>Mollusca</taxon>
        <taxon>Bivalvia</taxon>
        <taxon>Autobranchia</taxon>
        <taxon>Pteriomorphia</taxon>
        <taxon>Mytilida</taxon>
        <taxon>Mytiloidea</taxon>
        <taxon>Mytilidae</taxon>
        <taxon>Mytilinae</taxon>
        <taxon>Mytilus</taxon>
    </lineage>
</organism>
<sequence length="196" mass="22967">MGQPTFSRPLSMSNYQTQSHALPLPQQQPPSLGASQTHYNQLSARPKEYPYNSDYYERQHRSDPCRNYTDDSDTSDASSYRQTRNKRRSEPACYRTRDNSRQDFSPVRSVRNSPAHSRHSPKRSLTARESQSESETDSRNSKSRKKKEKIEKRQFLSSIPRYSGKGKWKAFYTKFSGYAKIAEWTDDQKMEQLCWC</sequence>
<accession>A0A6J8B2K7</accession>
<feature type="compositionally biased region" description="Basic and acidic residues" evidence="1">
    <location>
        <begin position="55"/>
        <end position="64"/>
    </location>
</feature>
<proteinExistence type="predicted"/>
<reference evidence="2 3" key="1">
    <citation type="submission" date="2020-06" db="EMBL/GenBank/DDBJ databases">
        <authorList>
            <person name="Li R."/>
            <person name="Bekaert M."/>
        </authorList>
    </citation>
    <scope>NUCLEOTIDE SEQUENCE [LARGE SCALE GENOMIC DNA]</scope>
    <source>
        <strain evidence="3">wild</strain>
    </source>
</reference>
<evidence type="ECO:0000313" key="2">
    <source>
        <dbReference type="EMBL" id="CAC5378052.1"/>
    </source>
</evidence>
<feature type="region of interest" description="Disordered" evidence="1">
    <location>
        <begin position="1"/>
        <end position="156"/>
    </location>
</feature>
<feature type="compositionally biased region" description="Polar residues" evidence="1">
    <location>
        <begin position="1"/>
        <end position="17"/>
    </location>
</feature>
<dbReference type="AlphaFoldDB" id="A0A6J8B2K7"/>
<evidence type="ECO:0000313" key="3">
    <source>
        <dbReference type="Proteomes" id="UP000507470"/>
    </source>
</evidence>
<dbReference type="Proteomes" id="UP000507470">
    <property type="component" value="Unassembled WGS sequence"/>
</dbReference>
<evidence type="ECO:0000256" key="1">
    <source>
        <dbReference type="SAM" id="MobiDB-lite"/>
    </source>
</evidence>
<name>A0A6J8B2K7_MYTCO</name>
<dbReference type="EMBL" id="CACVKT020002486">
    <property type="protein sequence ID" value="CAC5378052.1"/>
    <property type="molecule type" value="Genomic_DNA"/>
</dbReference>
<gene>
    <name evidence="2" type="ORF">MCOR_14299</name>
</gene>